<keyword evidence="2" id="KW-1185">Reference proteome</keyword>
<name>A0ABP9J3X1_9MICO</name>
<sequence>MTAADGSGAGAADRHRGRVILLTGPSGAGKSRLSARLSAAHGWPVVRLDDFYREADDPALPRSPLGIPDWDHADSWHAEAAVAALRALVDDGRVDVPVYDIGASRVTGHHVVTAGPTDYVLAEGLFAGRLVDDLRAEGLLADALCVRQNRTLTAVRRFVRDLSERRKPPHILLRRGLALWRDEPHVIAQAQAHGARCIHPREAERELEALVHSAATRG</sequence>
<organism evidence="1 2">
    <name type="scientific">Terrabacter aeriphilus</name>
    <dbReference type="NCBI Taxonomy" id="515662"/>
    <lineage>
        <taxon>Bacteria</taxon>
        <taxon>Bacillati</taxon>
        <taxon>Actinomycetota</taxon>
        <taxon>Actinomycetes</taxon>
        <taxon>Micrococcales</taxon>
        <taxon>Intrasporangiaceae</taxon>
        <taxon>Terrabacter</taxon>
    </lineage>
</organism>
<dbReference type="GO" id="GO:0016301">
    <property type="term" value="F:kinase activity"/>
    <property type="evidence" value="ECO:0007669"/>
    <property type="project" value="UniProtKB-KW"/>
</dbReference>
<dbReference type="SUPFAM" id="SSF52540">
    <property type="entry name" value="P-loop containing nucleoside triphosphate hydrolases"/>
    <property type="match status" value="1"/>
</dbReference>
<evidence type="ECO:0000313" key="2">
    <source>
        <dbReference type="Proteomes" id="UP001500427"/>
    </source>
</evidence>
<evidence type="ECO:0000313" key="1">
    <source>
        <dbReference type="EMBL" id="GAA5017806.1"/>
    </source>
</evidence>
<keyword evidence="1" id="KW-0808">Transferase</keyword>
<dbReference type="Proteomes" id="UP001500427">
    <property type="component" value="Unassembled WGS sequence"/>
</dbReference>
<proteinExistence type="predicted"/>
<gene>
    <name evidence="1" type="ORF">GCM10023258_04260</name>
</gene>
<accession>A0ABP9J3X1</accession>
<dbReference type="EMBL" id="BAABIW010000005">
    <property type="protein sequence ID" value="GAA5017806.1"/>
    <property type="molecule type" value="Genomic_DNA"/>
</dbReference>
<dbReference type="InterPro" id="IPR027417">
    <property type="entry name" value="P-loop_NTPase"/>
</dbReference>
<dbReference type="Gene3D" id="3.40.50.300">
    <property type="entry name" value="P-loop containing nucleotide triphosphate hydrolases"/>
    <property type="match status" value="1"/>
</dbReference>
<keyword evidence="1" id="KW-0418">Kinase</keyword>
<protein>
    <submittedName>
        <fullName evidence="1">Uridine kinase</fullName>
    </submittedName>
</protein>
<dbReference type="RefSeq" id="WP_345505776.1">
    <property type="nucleotide sequence ID" value="NZ_BAABIW010000005.1"/>
</dbReference>
<dbReference type="Pfam" id="PF13671">
    <property type="entry name" value="AAA_33"/>
    <property type="match status" value="1"/>
</dbReference>
<comment type="caution">
    <text evidence="1">The sequence shown here is derived from an EMBL/GenBank/DDBJ whole genome shotgun (WGS) entry which is preliminary data.</text>
</comment>
<reference evidence="2" key="1">
    <citation type="journal article" date="2019" name="Int. J. Syst. Evol. Microbiol.">
        <title>The Global Catalogue of Microorganisms (GCM) 10K type strain sequencing project: providing services to taxonomists for standard genome sequencing and annotation.</title>
        <authorList>
            <consortium name="The Broad Institute Genomics Platform"/>
            <consortium name="The Broad Institute Genome Sequencing Center for Infectious Disease"/>
            <person name="Wu L."/>
            <person name="Ma J."/>
        </authorList>
    </citation>
    <scope>NUCLEOTIDE SEQUENCE [LARGE SCALE GENOMIC DNA]</scope>
    <source>
        <strain evidence="2">JCM 17687</strain>
    </source>
</reference>